<keyword evidence="1" id="KW-1133">Transmembrane helix</keyword>
<evidence type="ECO:0000313" key="2">
    <source>
        <dbReference type="EMBL" id="MFK2902202.1"/>
    </source>
</evidence>
<feature type="transmembrane region" description="Helical" evidence="1">
    <location>
        <begin position="12"/>
        <end position="33"/>
    </location>
</feature>
<sequence>MNIAKRIISSLIFGVTFFIFGLASIVILGYIFAPLKGLQYNFHMAVMYGIHCGAYLGSVATVLAFSTSRRRLPF</sequence>
<evidence type="ECO:0008006" key="4">
    <source>
        <dbReference type="Google" id="ProtNLM"/>
    </source>
</evidence>
<feature type="transmembrane region" description="Helical" evidence="1">
    <location>
        <begin position="45"/>
        <end position="65"/>
    </location>
</feature>
<accession>A0ABW8JM60</accession>
<reference evidence="2 3" key="1">
    <citation type="submission" date="2020-10" db="EMBL/GenBank/DDBJ databases">
        <title>Phylogeny of dyella-like bacteria.</title>
        <authorList>
            <person name="Fu J."/>
        </authorList>
    </citation>
    <scope>NUCLEOTIDE SEQUENCE [LARGE SCALE GENOMIC DNA]</scope>
    <source>
        <strain evidence="2 3">JP1</strain>
    </source>
</reference>
<evidence type="ECO:0000256" key="1">
    <source>
        <dbReference type="SAM" id="Phobius"/>
    </source>
</evidence>
<organism evidence="2 3">
    <name type="scientific">Dyella jejuensis</name>
    <dbReference type="NCBI Taxonomy" id="1432009"/>
    <lineage>
        <taxon>Bacteria</taxon>
        <taxon>Pseudomonadati</taxon>
        <taxon>Pseudomonadota</taxon>
        <taxon>Gammaproteobacteria</taxon>
        <taxon>Lysobacterales</taxon>
        <taxon>Rhodanobacteraceae</taxon>
        <taxon>Dyella</taxon>
    </lineage>
</organism>
<dbReference type="RefSeq" id="WP_404549310.1">
    <property type="nucleotide sequence ID" value="NZ_JADIKJ010000030.1"/>
</dbReference>
<gene>
    <name evidence="2" type="ORF">ISP15_17880</name>
</gene>
<proteinExistence type="predicted"/>
<keyword evidence="3" id="KW-1185">Reference proteome</keyword>
<dbReference type="EMBL" id="JADIKJ010000030">
    <property type="protein sequence ID" value="MFK2902202.1"/>
    <property type="molecule type" value="Genomic_DNA"/>
</dbReference>
<protein>
    <recommendedName>
        <fullName evidence="4">Major facilitator superfamily (MFS) profile domain-containing protein</fullName>
    </recommendedName>
</protein>
<evidence type="ECO:0000313" key="3">
    <source>
        <dbReference type="Proteomes" id="UP001620461"/>
    </source>
</evidence>
<name>A0ABW8JM60_9GAMM</name>
<keyword evidence="1" id="KW-0812">Transmembrane</keyword>
<keyword evidence="1" id="KW-0472">Membrane</keyword>
<comment type="caution">
    <text evidence="2">The sequence shown here is derived from an EMBL/GenBank/DDBJ whole genome shotgun (WGS) entry which is preliminary data.</text>
</comment>
<dbReference type="Proteomes" id="UP001620461">
    <property type="component" value="Unassembled WGS sequence"/>
</dbReference>